<dbReference type="PANTHER" id="PTHR11941:SF54">
    <property type="entry name" value="ENOYL-COA HYDRATASE, MITOCHONDRIAL"/>
    <property type="match status" value="1"/>
</dbReference>
<dbReference type="InterPro" id="IPR029045">
    <property type="entry name" value="ClpP/crotonase-like_dom_sf"/>
</dbReference>
<dbReference type="GO" id="GO:0006635">
    <property type="term" value="P:fatty acid beta-oxidation"/>
    <property type="evidence" value="ECO:0007669"/>
    <property type="project" value="TreeGrafter"/>
</dbReference>
<evidence type="ECO:0000313" key="4">
    <source>
        <dbReference type="Proteomes" id="UP000249169"/>
    </source>
</evidence>
<dbReference type="EMBL" id="QHKO01000003">
    <property type="protein sequence ID" value="RAL23078.1"/>
    <property type="molecule type" value="Genomic_DNA"/>
</dbReference>
<dbReference type="InterPro" id="IPR001753">
    <property type="entry name" value="Enoyl-CoA_hydra/iso"/>
</dbReference>
<dbReference type="Pfam" id="PF00378">
    <property type="entry name" value="ECH_1"/>
    <property type="match status" value="1"/>
</dbReference>
<name>A0A328C8B4_9DELT</name>
<dbReference type="OrthoDB" id="5365311at2"/>
<comment type="caution">
    <text evidence="3">The sequence shown here is derived from an EMBL/GenBank/DDBJ whole genome shotgun (WGS) entry which is preliminary data.</text>
</comment>
<sequence>MSDVLYTLDGPIARITLNRPDARNAFSDAMIKGITDSLDQAERDPDVRVVIVTGQGSAFCAGGDLKAMRDHSGMFGGDPVELRQRYLRGMQTLPRRFDSFEKPTIAQINGPAIGAGLGLALMCDLRVSARRAKFGSTFARVGLIPGDGGAYLLTRTVGFSRALELILTARVIGADDALKIEMVHEVVPDDELAARTLALASEIAALPPKAVSMAKTALYRSVNRDLESALHITAALQGLIQSTQEHEDAVEALLNSLHSN</sequence>
<dbReference type="InterPro" id="IPR018376">
    <property type="entry name" value="Enoyl-CoA_hyd/isom_CS"/>
</dbReference>
<dbReference type="SUPFAM" id="SSF52096">
    <property type="entry name" value="ClpP/crotonase"/>
    <property type="match status" value="1"/>
</dbReference>
<dbReference type="PROSITE" id="PS00166">
    <property type="entry name" value="ENOYL_COA_HYDRATASE"/>
    <property type="match status" value="1"/>
</dbReference>
<keyword evidence="4" id="KW-1185">Reference proteome</keyword>
<comment type="similarity">
    <text evidence="1 2">Belongs to the enoyl-CoA hydratase/isomerase family.</text>
</comment>
<dbReference type="PANTHER" id="PTHR11941">
    <property type="entry name" value="ENOYL-COA HYDRATASE-RELATED"/>
    <property type="match status" value="1"/>
</dbReference>
<dbReference type="Gene3D" id="3.90.226.10">
    <property type="entry name" value="2-enoyl-CoA Hydratase, Chain A, domain 1"/>
    <property type="match status" value="1"/>
</dbReference>
<protein>
    <submittedName>
        <fullName evidence="3">3-hxdroxyacyl-CoA dehydrogenase</fullName>
    </submittedName>
</protein>
<evidence type="ECO:0000313" key="3">
    <source>
        <dbReference type="EMBL" id="RAL23078.1"/>
    </source>
</evidence>
<reference evidence="3 4" key="1">
    <citation type="submission" date="2018-05" db="EMBL/GenBank/DDBJ databases">
        <title>Lujinxingia marina gen. nov. sp. nov., a new facultative anaerobic member of the class Deltaproteobacteria, and proposal of Lujinxingaceae fam. nov.</title>
        <authorList>
            <person name="Li C.-M."/>
        </authorList>
    </citation>
    <scope>NUCLEOTIDE SEQUENCE [LARGE SCALE GENOMIC DNA]</scope>
    <source>
        <strain evidence="3 4">B210</strain>
    </source>
</reference>
<proteinExistence type="inferred from homology"/>
<dbReference type="GO" id="GO:0003824">
    <property type="term" value="F:catalytic activity"/>
    <property type="evidence" value="ECO:0007669"/>
    <property type="project" value="InterPro"/>
</dbReference>
<dbReference type="CDD" id="cd06558">
    <property type="entry name" value="crotonase-like"/>
    <property type="match status" value="1"/>
</dbReference>
<accession>A0A328C8B4</accession>
<dbReference type="RefSeq" id="WP_111729606.1">
    <property type="nucleotide sequence ID" value="NZ_QHKO01000003.1"/>
</dbReference>
<gene>
    <name evidence="3" type="ORF">DL240_09335</name>
</gene>
<dbReference type="Proteomes" id="UP000249169">
    <property type="component" value="Unassembled WGS sequence"/>
</dbReference>
<evidence type="ECO:0000256" key="1">
    <source>
        <dbReference type="ARBA" id="ARBA00005254"/>
    </source>
</evidence>
<organism evidence="3 4">
    <name type="scientific">Lujinxingia litoralis</name>
    <dbReference type="NCBI Taxonomy" id="2211119"/>
    <lineage>
        <taxon>Bacteria</taxon>
        <taxon>Deltaproteobacteria</taxon>
        <taxon>Bradymonadales</taxon>
        <taxon>Lujinxingiaceae</taxon>
        <taxon>Lujinxingia</taxon>
    </lineage>
</organism>
<evidence type="ECO:0000256" key="2">
    <source>
        <dbReference type="RuleBase" id="RU003707"/>
    </source>
</evidence>
<dbReference type="AlphaFoldDB" id="A0A328C8B4"/>